<evidence type="ECO:0000313" key="2">
    <source>
        <dbReference type="Proteomes" id="UP000722485"/>
    </source>
</evidence>
<dbReference type="InterPro" id="IPR023213">
    <property type="entry name" value="CAT-like_dom_sf"/>
</dbReference>
<accession>A0A9P5HQJ6</accession>
<dbReference type="AlphaFoldDB" id="A0A9P5HQJ6"/>
<protein>
    <submittedName>
        <fullName evidence="1">Uncharacterized protein</fullName>
    </submittedName>
</protein>
<evidence type="ECO:0000313" key="1">
    <source>
        <dbReference type="EMBL" id="KAF7556687.1"/>
    </source>
</evidence>
<name>A0A9P5HQJ6_9HYPO</name>
<dbReference type="EMBL" id="JAANBB010000010">
    <property type="protein sequence ID" value="KAF7556687.1"/>
    <property type="molecule type" value="Genomic_DNA"/>
</dbReference>
<dbReference type="Proteomes" id="UP000722485">
    <property type="component" value="Unassembled WGS sequence"/>
</dbReference>
<dbReference type="PANTHER" id="PTHR42034">
    <property type="entry name" value="CHROMOSOME 7, WHOLE GENOME SHOTGUN SEQUENCE-RELATED"/>
    <property type="match status" value="1"/>
</dbReference>
<gene>
    <name evidence="1" type="ORF">G7Z17_g1255</name>
</gene>
<dbReference type="SUPFAM" id="SSF52777">
    <property type="entry name" value="CoA-dependent acyltransferases"/>
    <property type="match status" value="1"/>
</dbReference>
<sequence>MASPYANLVWHQTDPGVWQRSIDELEQFYATMVVLYEGSGRMFFGMTGHVSLNINVPSDKTPEQAGELVDQALGKAWLTLAHLHPTIGAQVTQVPETQEWVKTYRQFQEEADTRAWLDRTLVPVSTGQTGEEWANSDPPAPKLPTLFNIHVPAQESDNRDVHRDLVFRSPHDIIDGVGTLILLGNLIAHASRAYNEGDAYQVPAFDGSEIANLSPSYRIAANAPPELTKAQRERIEKMALQKAEAASPGDAEVLALPFRHGAVVPGRHQRAALALNKNQTSQLLALCKAAGATPTHVFHAAAAIVLRDVQDRPTEAKRVRYVNYILRNERASCDTPYSTAKHPAALYHSVSGQSLVVDMTLSAAGDAPDEVTRRQEFFDAVEVMKDFYQEVRNDQEHYALAPTMWAAATPQLPSSPRPLPVPPPNTRPAVSISSMGRTDTIIPPTTGNFNIRNPWVTGEELGNGLGLFLSTFDGELCLSAAYNDAWHTKADVSDYLDRCKEVVFNGLSIS</sequence>
<organism evidence="1 2">
    <name type="scientific">Cylindrodendrum hubeiense</name>
    <dbReference type="NCBI Taxonomy" id="595255"/>
    <lineage>
        <taxon>Eukaryota</taxon>
        <taxon>Fungi</taxon>
        <taxon>Dikarya</taxon>
        <taxon>Ascomycota</taxon>
        <taxon>Pezizomycotina</taxon>
        <taxon>Sordariomycetes</taxon>
        <taxon>Hypocreomycetidae</taxon>
        <taxon>Hypocreales</taxon>
        <taxon>Nectriaceae</taxon>
        <taxon>Cylindrodendrum</taxon>
    </lineage>
</organism>
<dbReference type="OrthoDB" id="2548233at2759"/>
<reference evidence="1" key="1">
    <citation type="submission" date="2020-03" db="EMBL/GenBank/DDBJ databases">
        <title>Draft Genome Sequence of Cylindrodendrum hubeiense.</title>
        <authorList>
            <person name="Buettner E."/>
            <person name="Kellner H."/>
        </authorList>
    </citation>
    <scope>NUCLEOTIDE SEQUENCE</scope>
    <source>
        <strain evidence="1">IHI 201604</strain>
    </source>
</reference>
<keyword evidence="2" id="KW-1185">Reference proteome</keyword>
<dbReference type="PANTHER" id="PTHR42034:SF1">
    <property type="entry name" value="CONDENSATION DOMAIN-CONTAINING PROTEIN"/>
    <property type="match status" value="1"/>
</dbReference>
<dbReference type="Gene3D" id="3.30.559.10">
    <property type="entry name" value="Chloramphenicol acetyltransferase-like domain"/>
    <property type="match status" value="1"/>
</dbReference>
<comment type="caution">
    <text evidence="1">The sequence shown here is derived from an EMBL/GenBank/DDBJ whole genome shotgun (WGS) entry which is preliminary data.</text>
</comment>
<dbReference type="Gene3D" id="3.30.559.30">
    <property type="entry name" value="Nonribosomal peptide synthetase, condensation domain"/>
    <property type="match status" value="1"/>
</dbReference>
<proteinExistence type="predicted"/>